<comment type="caution">
    <text evidence="1">The sequence shown here is derived from an EMBL/GenBank/DDBJ whole genome shotgun (WGS) entry which is preliminary data.</text>
</comment>
<keyword evidence="2" id="KW-1185">Reference proteome</keyword>
<proteinExistence type="predicted"/>
<evidence type="ECO:0000313" key="1">
    <source>
        <dbReference type="EMBL" id="KAI4869401.1"/>
    </source>
</evidence>
<accession>A0ACB9ZCW4</accession>
<name>A0ACB9ZCW4_9PEZI</name>
<gene>
    <name evidence="1" type="ORF">F4820DRAFT_407289</name>
</gene>
<dbReference type="EMBL" id="MU393431">
    <property type="protein sequence ID" value="KAI4869401.1"/>
    <property type="molecule type" value="Genomic_DNA"/>
</dbReference>
<protein>
    <submittedName>
        <fullName evidence="1">Uncharacterized protein</fullName>
    </submittedName>
</protein>
<evidence type="ECO:0000313" key="2">
    <source>
        <dbReference type="Proteomes" id="UP001497700"/>
    </source>
</evidence>
<reference evidence="1 2" key="1">
    <citation type="journal article" date="2022" name="New Phytol.">
        <title>Ecological generalism drives hyperdiversity of secondary metabolite gene clusters in xylarialean endophytes.</title>
        <authorList>
            <person name="Franco M.E.E."/>
            <person name="Wisecaver J.H."/>
            <person name="Arnold A.E."/>
            <person name="Ju Y.M."/>
            <person name="Slot J.C."/>
            <person name="Ahrendt S."/>
            <person name="Moore L.P."/>
            <person name="Eastman K.E."/>
            <person name="Scott K."/>
            <person name="Konkel Z."/>
            <person name="Mondo S.J."/>
            <person name="Kuo A."/>
            <person name="Hayes R.D."/>
            <person name="Haridas S."/>
            <person name="Andreopoulos B."/>
            <person name="Riley R."/>
            <person name="LaButti K."/>
            <person name="Pangilinan J."/>
            <person name="Lipzen A."/>
            <person name="Amirebrahimi M."/>
            <person name="Yan J."/>
            <person name="Adam C."/>
            <person name="Keymanesh K."/>
            <person name="Ng V."/>
            <person name="Louie K."/>
            <person name="Northen T."/>
            <person name="Drula E."/>
            <person name="Henrissat B."/>
            <person name="Hsieh H.M."/>
            <person name="Youens-Clark K."/>
            <person name="Lutzoni F."/>
            <person name="Miadlikowska J."/>
            <person name="Eastwood D.C."/>
            <person name="Hamelin R.C."/>
            <person name="Grigoriev I.V."/>
            <person name="U'Ren J.M."/>
        </authorList>
    </citation>
    <scope>NUCLEOTIDE SEQUENCE [LARGE SCALE GENOMIC DNA]</scope>
    <source>
        <strain evidence="1 2">CBS 119005</strain>
    </source>
</reference>
<organism evidence="1 2">
    <name type="scientific">Hypoxylon rubiginosum</name>
    <dbReference type="NCBI Taxonomy" id="110542"/>
    <lineage>
        <taxon>Eukaryota</taxon>
        <taxon>Fungi</taxon>
        <taxon>Dikarya</taxon>
        <taxon>Ascomycota</taxon>
        <taxon>Pezizomycotina</taxon>
        <taxon>Sordariomycetes</taxon>
        <taxon>Xylariomycetidae</taxon>
        <taxon>Xylariales</taxon>
        <taxon>Hypoxylaceae</taxon>
        <taxon>Hypoxylon</taxon>
    </lineage>
</organism>
<sequence>MPDNPDLSLPAKAPSMARYHDQPMSLHPAALYTLVDLTDAELEDLERECETGCIDTGNERGTNVRLAPRPRFVGQPLRAVFDYHLELGTQNTFEPAYFIAAAEKDWRTRGVILVTLDDDELDCNVDSFRIKAVDAGLSIVNLQIANSSWDEEKDCYEFRPDNGDDDNNDDDDDDDDDDDGDNEDGPPAPTKNVPLGYYIPIYIHSSLSEDEVTANLEPAFKMKSPEDFACRIQAKLTPASSASDTASTQDLTQQAAALHPLRCANNPYLHKTYLLVIDTADPVENGMLMVKLPSWDASHSETAEKTDLRHVGEELALATTSQQHIRIPYSCHDGLQTRFLILANGDADWPSEDVRAQPVFVVFQYNTHGKELGFGANSVDPGAAKRKPGEERLVYAPEVVKRPGHGLERIAWSYDEAVRRFPWFCREKRFVEGLDTGFFICVDGDDVATTGLLLVRRKWDGNVWGRTRDELLGLPVEDVKDVRVPIKEALALLEKGRKGETGGMSESLKDFFS</sequence>
<dbReference type="Proteomes" id="UP001497700">
    <property type="component" value="Unassembled WGS sequence"/>
</dbReference>